<evidence type="ECO:0000256" key="2">
    <source>
        <dbReference type="SAM" id="SignalP"/>
    </source>
</evidence>
<accession>Q1MQ32</accession>
<organism evidence="4 5">
    <name type="scientific">Lawsonia intracellularis (strain PHE/MN1-00)</name>
    <dbReference type="NCBI Taxonomy" id="363253"/>
    <lineage>
        <taxon>Bacteria</taxon>
        <taxon>Pseudomonadati</taxon>
        <taxon>Thermodesulfobacteriota</taxon>
        <taxon>Desulfovibrionia</taxon>
        <taxon>Desulfovibrionales</taxon>
        <taxon>Desulfovibrionaceae</taxon>
        <taxon>Lawsonia</taxon>
    </lineage>
</organism>
<dbReference type="eggNOG" id="COG3637">
    <property type="taxonomic scope" value="Bacteria"/>
</dbReference>
<evidence type="ECO:0000313" key="5">
    <source>
        <dbReference type="Proteomes" id="UP000002430"/>
    </source>
</evidence>
<dbReference type="Pfam" id="PF13505">
    <property type="entry name" value="OMP_b-brl"/>
    <property type="match status" value="1"/>
</dbReference>
<dbReference type="RefSeq" id="WP_011526924.1">
    <property type="nucleotide sequence ID" value="NC_008011.1"/>
</dbReference>
<feature type="domain" description="Outer membrane protein beta-barrel" evidence="3">
    <location>
        <begin position="45"/>
        <end position="202"/>
    </location>
</feature>
<dbReference type="Gene3D" id="2.40.160.20">
    <property type="match status" value="1"/>
</dbReference>
<reference evidence="4 5" key="1">
    <citation type="submission" date="2005-11" db="EMBL/GenBank/DDBJ databases">
        <title>The complete genome sequence of Lawsonia intracellularis: the causative agent of proliferative enteropathy.</title>
        <authorList>
            <person name="Kaur K."/>
            <person name="Zhang Q."/>
            <person name="Beckler D."/>
            <person name="Munir S."/>
            <person name="Li L."/>
            <person name="Kinsley K."/>
            <person name="Herron L."/>
            <person name="Peterson A."/>
            <person name="May B."/>
            <person name="Singh S."/>
            <person name="Gebhart C."/>
            <person name="Kapur V."/>
        </authorList>
    </citation>
    <scope>NUCLEOTIDE SEQUENCE [LARGE SCALE GENOMIC DNA]</scope>
    <source>
        <strain evidence="4 5">PHE/MN1-00</strain>
    </source>
</reference>
<evidence type="ECO:0000313" key="4">
    <source>
        <dbReference type="EMBL" id="CAJ54895.1"/>
    </source>
</evidence>
<name>Q1MQ32_LAWIP</name>
<sequence length="244" mass="26715">MRKLWILLSACLLSISPTIASAEQTGLYIAPKFIWGFAPVDIKTTGTIGIVNVQTISDSVSHKKTESLPGGALAVGYDFNHMFQTPIRTELEFSFFKKMDIKHNGQKTDITLGALLVNGYFDIKTDSPFTPYIGVGLGIAGVKTKSNAIIDSLGYDIKVKLDDKTKKNFAWMATVGTSYEISETFALDLGYRFAGFGKGETKSWNKSQIVDLLPLGPVTATANASLKTKEIFMHQIILSARLTF</sequence>
<dbReference type="KEGG" id="lip:LI0841"/>
<keyword evidence="5" id="KW-1185">Reference proteome</keyword>
<protein>
    <submittedName>
        <fullName evidence="4">Invasin</fullName>
    </submittedName>
</protein>
<feature type="chain" id="PRO_5004194173" evidence="2">
    <location>
        <begin position="23"/>
        <end position="244"/>
    </location>
</feature>
<dbReference type="InterPro" id="IPR027385">
    <property type="entry name" value="Beta-barrel_OMP"/>
</dbReference>
<dbReference type="OrthoDB" id="5451288at2"/>
<evidence type="ECO:0000256" key="1">
    <source>
        <dbReference type="ARBA" id="ARBA00022729"/>
    </source>
</evidence>
<feature type="signal peptide" evidence="2">
    <location>
        <begin position="1"/>
        <end position="22"/>
    </location>
</feature>
<dbReference type="InterPro" id="IPR011250">
    <property type="entry name" value="OMP/PagP_B-barrel"/>
</dbReference>
<dbReference type="AlphaFoldDB" id="Q1MQ32"/>
<dbReference type="STRING" id="363253.LI0841"/>
<evidence type="ECO:0000259" key="3">
    <source>
        <dbReference type="Pfam" id="PF13505"/>
    </source>
</evidence>
<dbReference type="EMBL" id="AM180252">
    <property type="protein sequence ID" value="CAJ54895.1"/>
    <property type="molecule type" value="Genomic_DNA"/>
</dbReference>
<proteinExistence type="predicted"/>
<keyword evidence="1 2" id="KW-0732">Signal</keyword>
<dbReference type="HOGENOM" id="CLU_057473_2_1_7"/>
<dbReference type="Proteomes" id="UP000002430">
    <property type="component" value="Chromosome"/>
</dbReference>
<gene>
    <name evidence="4" type="ordered locus">LI0841</name>
</gene>
<dbReference type="SUPFAM" id="SSF56925">
    <property type="entry name" value="OMPA-like"/>
    <property type="match status" value="1"/>
</dbReference>